<keyword evidence="3" id="KW-1185">Reference proteome</keyword>
<gene>
    <name evidence="2" type="ORF">DVH24_035820</name>
</gene>
<feature type="region of interest" description="Disordered" evidence="1">
    <location>
        <begin position="1"/>
        <end position="44"/>
    </location>
</feature>
<proteinExistence type="predicted"/>
<evidence type="ECO:0000313" key="2">
    <source>
        <dbReference type="EMBL" id="RXH97152.1"/>
    </source>
</evidence>
<reference evidence="2 3" key="1">
    <citation type="submission" date="2018-10" db="EMBL/GenBank/DDBJ databases">
        <title>A high-quality apple genome assembly.</title>
        <authorList>
            <person name="Hu J."/>
        </authorList>
    </citation>
    <scope>NUCLEOTIDE SEQUENCE [LARGE SCALE GENOMIC DNA]</scope>
    <source>
        <strain evidence="3">cv. HFTH1</strain>
        <tissue evidence="2">Young leaf</tissue>
    </source>
</reference>
<dbReference type="AlphaFoldDB" id="A0A498JUD7"/>
<dbReference type="EMBL" id="RDQH01000332">
    <property type="protein sequence ID" value="RXH97152.1"/>
    <property type="molecule type" value="Genomic_DNA"/>
</dbReference>
<name>A0A498JUD7_MALDO</name>
<dbReference type="Proteomes" id="UP000290289">
    <property type="component" value="Chromosome 6"/>
</dbReference>
<evidence type="ECO:0000256" key="1">
    <source>
        <dbReference type="SAM" id="MobiDB-lite"/>
    </source>
</evidence>
<evidence type="ECO:0000313" key="3">
    <source>
        <dbReference type="Proteomes" id="UP000290289"/>
    </source>
</evidence>
<comment type="caution">
    <text evidence="2">The sequence shown here is derived from an EMBL/GenBank/DDBJ whole genome shotgun (WGS) entry which is preliminary data.</text>
</comment>
<sequence>MSGHLTSPGPSTSHTINASQRDLEAEVEEGQFTGGANGGKDGGLGAFDALLEVEVQSEKER</sequence>
<feature type="compositionally biased region" description="Polar residues" evidence="1">
    <location>
        <begin position="1"/>
        <end position="20"/>
    </location>
</feature>
<protein>
    <submittedName>
        <fullName evidence="2">Uncharacterized protein</fullName>
    </submittedName>
</protein>
<feature type="compositionally biased region" description="Gly residues" evidence="1">
    <location>
        <begin position="32"/>
        <end position="44"/>
    </location>
</feature>
<accession>A0A498JUD7</accession>
<organism evidence="2 3">
    <name type="scientific">Malus domestica</name>
    <name type="common">Apple</name>
    <name type="synonym">Pyrus malus</name>
    <dbReference type="NCBI Taxonomy" id="3750"/>
    <lineage>
        <taxon>Eukaryota</taxon>
        <taxon>Viridiplantae</taxon>
        <taxon>Streptophyta</taxon>
        <taxon>Embryophyta</taxon>
        <taxon>Tracheophyta</taxon>
        <taxon>Spermatophyta</taxon>
        <taxon>Magnoliopsida</taxon>
        <taxon>eudicotyledons</taxon>
        <taxon>Gunneridae</taxon>
        <taxon>Pentapetalae</taxon>
        <taxon>rosids</taxon>
        <taxon>fabids</taxon>
        <taxon>Rosales</taxon>
        <taxon>Rosaceae</taxon>
        <taxon>Amygdaloideae</taxon>
        <taxon>Maleae</taxon>
        <taxon>Malus</taxon>
    </lineage>
</organism>